<comment type="subcellular location">
    <subcellularLocation>
        <location evidence="1">Cell inner membrane</location>
    </subcellularLocation>
</comment>
<dbReference type="InterPro" id="IPR004960">
    <property type="entry name" value="LipA_acyltrans"/>
</dbReference>
<proteinExistence type="predicted"/>
<evidence type="ECO:0000313" key="7">
    <source>
        <dbReference type="EMBL" id="KPL85978.1"/>
    </source>
</evidence>
<reference evidence="7 8" key="1">
    <citation type="submission" date="2015-07" db="EMBL/GenBank/DDBJ databases">
        <title>Whole genome sequence of Herpetosiphon geysericola DSM 7119.</title>
        <authorList>
            <person name="Hemp J."/>
            <person name="Ward L.M."/>
            <person name="Pace L.A."/>
            <person name="Fischer W.W."/>
        </authorList>
    </citation>
    <scope>NUCLEOTIDE SEQUENCE [LARGE SCALE GENOMIC DNA]</scope>
    <source>
        <strain evidence="7 8">DSM 7119</strain>
    </source>
</reference>
<gene>
    <name evidence="7" type="ORF">SE18_13865</name>
</gene>
<dbReference type="AlphaFoldDB" id="A0A0N8GRA8"/>
<keyword evidence="8" id="KW-1185">Reference proteome</keyword>
<organism evidence="7 8">
    <name type="scientific">Herpetosiphon geysericola</name>
    <dbReference type="NCBI Taxonomy" id="70996"/>
    <lineage>
        <taxon>Bacteria</taxon>
        <taxon>Bacillati</taxon>
        <taxon>Chloroflexota</taxon>
        <taxon>Chloroflexia</taxon>
        <taxon>Herpetosiphonales</taxon>
        <taxon>Herpetosiphonaceae</taxon>
        <taxon>Herpetosiphon</taxon>
    </lineage>
</organism>
<protein>
    <recommendedName>
        <fullName evidence="9">Lipid A biosynthesis acyltransferase</fullName>
    </recommendedName>
</protein>
<dbReference type="PANTHER" id="PTHR30606">
    <property type="entry name" value="LIPID A BIOSYNTHESIS LAUROYL ACYLTRANSFERASE"/>
    <property type="match status" value="1"/>
</dbReference>
<evidence type="ECO:0008006" key="9">
    <source>
        <dbReference type="Google" id="ProtNLM"/>
    </source>
</evidence>
<dbReference type="GO" id="GO:0009247">
    <property type="term" value="P:glycolipid biosynthetic process"/>
    <property type="evidence" value="ECO:0007669"/>
    <property type="project" value="UniProtKB-ARBA"/>
</dbReference>
<comment type="caution">
    <text evidence="7">The sequence shown here is derived from an EMBL/GenBank/DDBJ whole genome shotgun (WGS) entry which is preliminary data.</text>
</comment>
<evidence type="ECO:0000256" key="1">
    <source>
        <dbReference type="ARBA" id="ARBA00004533"/>
    </source>
</evidence>
<dbReference type="Proteomes" id="UP000050277">
    <property type="component" value="Unassembled WGS sequence"/>
</dbReference>
<dbReference type="GO" id="GO:0005886">
    <property type="term" value="C:plasma membrane"/>
    <property type="evidence" value="ECO:0007669"/>
    <property type="project" value="UniProtKB-SubCell"/>
</dbReference>
<name>A0A0N8GRA8_9CHLR</name>
<keyword evidence="5" id="KW-0472">Membrane</keyword>
<evidence type="ECO:0000256" key="6">
    <source>
        <dbReference type="ARBA" id="ARBA00023315"/>
    </source>
</evidence>
<keyword evidence="3" id="KW-0997">Cell inner membrane</keyword>
<evidence type="ECO:0000256" key="4">
    <source>
        <dbReference type="ARBA" id="ARBA00022679"/>
    </source>
</evidence>
<accession>A0A0N8GRA8</accession>
<evidence type="ECO:0000256" key="3">
    <source>
        <dbReference type="ARBA" id="ARBA00022519"/>
    </source>
</evidence>
<dbReference type="PANTHER" id="PTHR30606:SF10">
    <property type="entry name" value="PHOSPHATIDYLINOSITOL MANNOSIDE ACYLTRANSFERASE"/>
    <property type="match status" value="1"/>
</dbReference>
<dbReference type="STRING" id="70996.SE18_13865"/>
<dbReference type="GO" id="GO:0016746">
    <property type="term" value="F:acyltransferase activity"/>
    <property type="evidence" value="ECO:0007669"/>
    <property type="project" value="UniProtKB-KW"/>
</dbReference>
<dbReference type="CDD" id="cd07984">
    <property type="entry name" value="LPLAT_LABLAT-like"/>
    <property type="match status" value="1"/>
</dbReference>
<keyword evidence="4" id="KW-0808">Transferase</keyword>
<evidence type="ECO:0000256" key="2">
    <source>
        <dbReference type="ARBA" id="ARBA00022475"/>
    </source>
</evidence>
<evidence type="ECO:0000256" key="5">
    <source>
        <dbReference type="ARBA" id="ARBA00023136"/>
    </source>
</evidence>
<sequence length="278" mass="30973">MRWLPRFPNWLVYAACDVCALLALFSPKLRRNTRSNLARVAPKTRGLARLYVQSRVIANVLRHYADLVRLPAWSLEQMRQRFDYSGLEHLQALAETGGLLVVAHTGAFSTGLSVLAAHGLPVVLVVEAIEPPEYLQLVKELREAHGGELIVLGPNAGREVLKALRAKKIVVLAGDRDLASQAIKIPFFGELADVPIGPARLALRGWPVALGSCAWFGANEPFFRVDPIRYFKALPDETADQAAERVAREMLSYLETWIVRWPASWGVLQPVWPERAND</sequence>
<dbReference type="Pfam" id="PF03279">
    <property type="entry name" value="Lip_A_acyltrans"/>
    <property type="match status" value="1"/>
</dbReference>
<keyword evidence="6" id="KW-0012">Acyltransferase</keyword>
<keyword evidence="2" id="KW-1003">Cell membrane</keyword>
<dbReference type="EMBL" id="LGKP01000022">
    <property type="protein sequence ID" value="KPL85978.1"/>
    <property type="molecule type" value="Genomic_DNA"/>
</dbReference>
<evidence type="ECO:0000313" key="8">
    <source>
        <dbReference type="Proteomes" id="UP000050277"/>
    </source>
</evidence>